<proteinExistence type="predicted"/>
<evidence type="ECO:0000256" key="1">
    <source>
        <dbReference type="SAM" id="MobiDB-lite"/>
    </source>
</evidence>
<feature type="compositionally biased region" description="Pro residues" evidence="1">
    <location>
        <begin position="65"/>
        <end position="75"/>
    </location>
</feature>
<dbReference type="RefSeq" id="WP_015010527.1">
    <property type="nucleotide sequence ID" value="NC_018704.1"/>
</dbReference>
<dbReference type="Proteomes" id="UP000006294">
    <property type="component" value="Chromosome"/>
</dbReference>
<accession>K0J7T7</accession>
<name>K0J7T7_AMPXN</name>
<dbReference type="HOGENOM" id="CLU_155869_0_0_9"/>
<protein>
    <submittedName>
        <fullName evidence="2">Uncharacterized protein</fullName>
    </submittedName>
</protein>
<reference evidence="2 3" key="1">
    <citation type="submission" date="2011-01" db="EMBL/GenBank/DDBJ databases">
        <title>Whole genome sequence of Amphibacillus xylinus NBRC 15112.</title>
        <authorList>
            <person name="Nakazawa H."/>
            <person name="Katano Y."/>
            <person name="Nakamura S."/>
            <person name="Sasagawa M."/>
            <person name="Fukada J."/>
            <person name="Arai T."/>
            <person name="Sasakura N."/>
            <person name="Mochizuki D."/>
            <person name="Hosoyama A."/>
            <person name="Harada K."/>
            <person name="Horikawa H."/>
            <person name="Kato Y."/>
            <person name="Harada T."/>
            <person name="Sasaki K."/>
            <person name="Sekiguchi M."/>
            <person name="Hodoyama M."/>
            <person name="Nishiko R."/>
            <person name="Narita H."/>
            <person name="Hanamaki A."/>
            <person name="Hata C."/>
            <person name="Konno Y."/>
            <person name="Niimura Y."/>
            <person name="Yamazaki S."/>
            <person name="Fujita N."/>
        </authorList>
    </citation>
    <scope>NUCLEOTIDE SEQUENCE [LARGE SCALE GENOMIC DNA]</scope>
    <source>
        <strain evidence="3">ATCC 51415 / DSM 6626 / JCM 7361 / LMG 17667 / NBRC 15112 / Ep01</strain>
    </source>
</reference>
<organism evidence="2 3">
    <name type="scientific">Amphibacillus xylanus (strain ATCC 51415 / DSM 6626 / JCM 7361 / LMG 17667 / NBRC 15112 / Ep01)</name>
    <dbReference type="NCBI Taxonomy" id="698758"/>
    <lineage>
        <taxon>Bacteria</taxon>
        <taxon>Bacillati</taxon>
        <taxon>Bacillota</taxon>
        <taxon>Bacilli</taxon>
        <taxon>Bacillales</taxon>
        <taxon>Bacillaceae</taxon>
        <taxon>Amphibacillus</taxon>
    </lineage>
</organism>
<feature type="compositionally biased region" description="Pro residues" evidence="1">
    <location>
        <begin position="82"/>
        <end position="112"/>
    </location>
</feature>
<dbReference type="KEGG" id="axl:AXY_18060"/>
<evidence type="ECO:0000313" key="2">
    <source>
        <dbReference type="EMBL" id="BAM47938.1"/>
    </source>
</evidence>
<feature type="compositionally biased region" description="Basic and acidic residues" evidence="1">
    <location>
        <begin position="46"/>
        <end position="55"/>
    </location>
</feature>
<dbReference type="EMBL" id="AP012050">
    <property type="protein sequence ID" value="BAM47938.1"/>
    <property type="molecule type" value="Genomic_DNA"/>
</dbReference>
<feature type="region of interest" description="Disordered" evidence="1">
    <location>
        <begin position="44"/>
        <end position="112"/>
    </location>
</feature>
<evidence type="ECO:0000313" key="3">
    <source>
        <dbReference type="Proteomes" id="UP000006294"/>
    </source>
</evidence>
<dbReference type="AlphaFoldDB" id="K0J7T7"/>
<dbReference type="eggNOG" id="ENOG5032S6I">
    <property type="taxonomic scope" value="Bacteria"/>
</dbReference>
<dbReference type="STRING" id="698758.AXY_18060"/>
<keyword evidence="3" id="KW-1185">Reference proteome</keyword>
<sequence length="136" mass="14926">MQKYFYDVCKKHMNQHVLLHTTTGEQIGGVITNIDEQNVYLTVSARPDEISDQDRQYNPYGGGPQHPPRPRPPYGPGGNPYHPGPGPGPRPRPPYGGYPPYYPGYPPYNPGPQPGSPNQLIIPLAALAAISLLPFI</sequence>
<gene>
    <name evidence="2" type="ordered locus">AXY_18060</name>
</gene>